<dbReference type="STRING" id="233100.SAMN05216526_1334"/>
<proteinExistence type="predicted"/>
<keyword evidence="3" id="KW-1185">Reference proteome</keyword>
<dbReference type="Gene3D" id="3.40.50.720">
    <property type="entry name" value="NAD(P)-binding Rossmann-like Domain"/>
    <property type="match status" value="1"/>
</dbReference>
<dbReference type="AlphaFoldDB" id="A0A1R3W205"/>
<dbReference type="Pfam" id="PF00899">
    <property type="entry name" value="ThiF"/>
    <property type="match status" value="1"/>
</dbReference>
<evidence type="ECO:0000259" key="1">
    <source>
        <dbReference type="Pfam" id="PF00899"/>
    </source>
</evidence>
<name>A0A1R3W205_9GAMM</name>
<dbReference type="PANTHER" id="PTHR43267:SF1">
    <property type="entry name" value="TRNA THREONYLCARBAMOYLADENOSINE DEHYDRATASE"/>
    <property type="match status" value="1"/>
</dbReference>
<dbReference type="InterPro" id="IPR045886">
    <property type="entry name" value="ThiF/MoeB/HesA"/>
</dbReference>
<sequence length="290" mass="30982">MRDLLYPWAWNTIALNKMSTPQEISNITAQQASRGHTEPRRFTGIMRLYGDRAVQRLTQARVLVAGVGGVGSWTVEALARSGVGTLILVDLDHVTESNINRQIHALDSTVGAAKVQVMAKRAREINPEIQISIIEDFITEENASQLIQGADVVVDAVDHVLAKVGMVVACREAGIPLILSGAAGGKKDPGCVRLDDVAKTEHDALLAKLRKRLRASHGFPKDLKVPFGIPAVYCQESALLPSTTVSEAEDGPQGLSCSGYGSSVAVTATMGLRAAAWVLNHLSRSCAEPS</sequence>
<dbReference type="InterPro" id="IPR035985">
    <property type="entry name" value="Ubiquitin-activating_enz"/>
</dbReference>
<gene>
    <name evidence="2" type="ORF">SAMN05216526_1334</name>
</gene>
<feature type="domain" description="THIF-type NAD/FAD binding fold" evidence="1">
    <location>
        <begin position="47"/>
        <end position="186"/>
    </location>
</feature>
<dbReference type="GO" id="GO:0008641">
    <property type="term" value="F:ubiquitin-like modifier activating enzyme activity"/>
    <property type="evidence" value="ECO:0007669"/>
    <property type="project" value="InterPro"/>
</dbReference>
<dbReference type="InterPro" id="IPR000594">
    <property type="entry name" value="ThiF_NAD_FAD-bd"/>
</dbReference>
<reference evidence="2 3" key="1">
    <citation type="submission" date="2017-01" db="EMBL/GenBank/DDBJ databases">
        <authorList>
            <person name="Mah S.A."/>
            <person name="Swanson W.J."/>
            <person name="Moy G.W."/>
            <person name="Vacquier V.D."/>
        </authorList>
    </citation>
    <scope>NUCLEOTIDE SEQUENCE [LARGE SCALE GENOMIC DNA]</scope>
    <source>
        <strain evidence="2 3">M9</strain>
    </source>
</reference>
<dbReference type="GO" id="GO:0061503">
    <property type="term" value="F:tRNA threonylcarbamoyladenosine dehydratase"/>
    <property type="evidence" value="ECO:0007669"/>
    <property type="project" value="TreeGrafter"/>
</dbReference>
<dbReference type="CDD" id="cd00755">
    <property type="entry name" value="YgdL_like"/>
    <property type="match status" value="1"/>
</dbReference>
<dbReference type="EMBL" id="FTPK01000002">
    <property type="protein sequence ID" value="SIT70522.1"/>
    <property type="molecule type" value="Genomic_DNA"/>
</dbReference>
<evidence type="ECO:0000313" key="2">
    <source>
        <dbReference type="EMBL" id="SIT70522.1"/>
    </source>
</evidence>
<dbReference type="PANTHER" id="PTHR43267">
    <property type="entry name" value="TRNA THREONYLCARBAMOYLADENOSINE DEHYDRATASE"/>
    <property type="match status" value="1"/>
</dbReference>
<organism evidence="2 3">
    <name type="scientific">Ectothiorhodosinus mongolicus</name>
    <dbReference type="NCBI Taxonomy" id="233100"/>
    <lineage>
        <taxon>Bacteria</taxon>
        <taxon>Pseudomonadati</taxon>
        <taxon>Pseudomonadota</taxon>
        <taxon>Gammaproteobacteria</taxon>
        <taxon>Chromatiales</taxon>
        <taxon>Ectothiorhodospiraceae</taxon>
        <taxon>Ectothiorhodosinus</taxon>
    </lineage>
</organism>
<dbReference type="RefSeq" id="WP_234982820.1">
    <property type="nucleotide sequence ID" value="NZ_FTPK01000002.1"/>
</dbReference>
<accession>A0A1R3W205</accession>
<dbReference type="SUPFAM" id="SSF69572">
    <property type="entry name" value="Activating enzymes of the ubiquitin-like proteins"/>
    <property type="match status" value="1"/>
</dbReference>
<dbReference type="GO" id="GO:0061504">
    <property type="term" value="P:cyclic threonylcarbamoyladenosine biosynthetic process"/>
    <property type="evidence" value="ECO:0007669"/>
    <property type="project" value="TreeGrafter"/>
</dbReference>
<evidence type="ECO:0000313" key="3">
    <source>
        <dbReference type="Proteomes" id="UP000223759"/>
    </source>
</evidence>
<protein>
    <submittedName>
        <fullName evidence="2">tRNA A37 threonylcarbamoyladenosine dehydratase</fullName>
    </submittedName>
</protein>
<dbReference type="Proteomes" id="UP000223759">
    <property type="component" value="Unassembled WGS sequence"/>
</dbReference>